<dbReference type="InterPro" id="IPR004113">
    <property type="entry name" value="FAD-bd_oxidored_4_C"/>
</dbReference>
<comment type="cofactor">
    <cofactor evidence="1">
        <name>FAD</name>
        <dbReference type="ChEBI" id="CHEBI:57692"/>
    </cofactor>
</comment>
<dbReference type="PANTHER" id="PTHR42934">
    <property type="entry name" value="GLYCOLATE OXIDASE SUBUNIT GLCD"/>
    <property type="match status" value="1"/>
</dbReference>
<dbReference type="InterPro" id="IPR006094">
    <property type="entry name" value="Oxid_FAD_bind_N"/>
</dbReference>
<evidence type="ECO:0000256" key="1">
    <source>
        <dbReference type="ARBA" id="ARBA00001974"/>
    </source>
</evidence>
<dbReference type="Pfam" id="PF02913">
    <property type="entry name" value="FAD-oxidase_C"/>
    <property type="match status" value="1"/>
</dbReference>
<keyword evidence="3" id="KW-0274">FAD</keyword>
<dbReference type="InterPro" id="IPR016166">
    <property type="entry name" value="FAD-bd_PCMH"/>
</dbReference>
<proteinExistence type="predicted"/>
<dbReference type="SUPFAM" id="SSF56176">
    <property type="entry name" value="FAD-binding/transporter-associated domain-like"/>
    <property type="match status" value="1"/>
</dbReference>
<organism evidence="6">
    <name type="scientific">Gulosibacter sediminis</name>
    <dbReference type="NCBI Taxonomy" id="1729695"/>
    <lineage>
        <taxon>Bacteria</taxon>
        <taxon>Bacillati</taxon>
        <taxon>Actinomycetota</taxon>
        <taxon>Actinomycetes</taxon>
        <taxon>Micrococcales</taxon>
        <taxon>Microbacteriaceae</taxon>
        <taxon>Gulosibacter</taxon>
    </lineage>
</organism>
<dbReference type="InterPro" id="IPR016164">
    <property type="entry name" value="FAD-linked_Oxase-like_C"/>
</dbReference>
<keyword evidence="2" id="KW-0285">Flavoprotein</keyword>
<evidence type="ECO:0000256" key="2">
    <source>
        <dbReference type="ARBA" id="ARBA00022630"/>
    </source>
</evidence>
<evidence type="ECO:0000313" key="6">
    <source>
        <dbReference type="EMBL" id="UQN14674.1"/>
    </source>
</evidence>
<accession>A0ABY4MX98</accession>
<evidence type="ECO:0000259" key="5">
    <source>
        <dbReference type="PROSITE" id="PS51387"/>
    </source>
</evidence>
<dbReference type="Gene3D" id="3.30.465.10">
    <property type="match status" value="1"/>
</dbReference>
<name>A0ABY4MX98_9MICO</name>
<dbReference type="SUPFAM" id="SSF55103">
    <property type="entry name" value="FAD-linked oxidases, C-terminal domain"/>
    <property type="match status" value="1"/>
</dbReference>
<feature type="domain" description="FAD-binding PCMH-type" evidence="5">
    <location>
        <begin position="35"/>
        <end position="214"/>
    </location>
</feature>
<dbReference type="PANTHER" id="PTHR42934:SF2">
    <property type="entry name" value="GLYCOLATE OXIDASE SUBUNIT GLCD"/>
    <property type="match status" value="1"/>
</dbReference>
<keyword evidence="4" id="KW-0560">Oxidoreductase</keyword>
<dbReference type="Gene3D" id="1.10.45.10">
    <property type="entry name" value="Vanillyl-alcohol Oxidase, Chain A, domain 4"/>
    <property type="match status" value="1"/>
</dbReference>
<dbReference type="InterPro" id="IPR036318">
    <property type="entry name" value="FAD-bd_PCMH-like_sf"/>
</dbReference>
<dbReference type="Pfam" id="PF01565">
    <property type="entry name" value="FAD_binding_4"/>
    <property type="match status" value="1"/>
</dbReference>
<sequence length="455" mass="47508">MPAVLELLREQLGERVVTDPAVLATLRTDRSGALAVGRPLALVEAATIEDVQATCRIASETRTPIVPRGAGSGLAGAASAGEGEIVLSTAGMRRILEVQPDDQLCVVEPGILNGELNAELAKQGLWWPPDPASKDFSSVGGNIAMNAGGLLCAKYGVTREAVLALKVVLASGELIEVGHRTVKGVTGYDLCALMIGSEGTLGVIVEATLKLRPAITGEVPTIGAYFAGVRDAADASAAVTAAGIRPAIMELLDRNMLVAASNATGVDLASQGNTYLLIQTDGADARGEAERILELVSPLATSAELTLDPESAATLVDVRRRGFPALEAMGAMLVEDCAVPRSRMADMFERVEAIAAKYDVFIACPAHAGDGNLHPTFVFEGSADAVPDEIWQAAGELFEAALELGGTLSGEHGIGMLKRRWLGDELGDTQLGLQRQIKAVFDPQGILNPGKMFPQ</sequence>
<dbReference type="Gene3D" id="3.30.70.2740">
    <property type="match status" value="1"/>
</dbReference>
<dbReference type="PROSITE" id="PS51387">
    <property type="entry name" value="FAD_PCMH"/>
    <property type="match status" value="1"/>
</dbReference>
<protein>
    <submittedName>
        <fullName evidence="6">FAD-binding protein</fullName>
    </submittedName>
</protein>
<dbReference type="InterPro" id="IPR016169">
    <property type="entry name" value="FAD-bd_PCMH_sub2"/>
</dbReference>
<reference evidence="6" key="1">
    <citation type="submission" date="2022-05" db="EMBL/GenBank/DDBJ databases">
        <title>Complete genome sequence of toluene-degrading Gulosibacter sediminis strain ACHW.36C.</title>
        <authorList>
            <person name="Wai A.C."/>
            <person name="Lai G.K."/>
            <person name="Griffin S.D."/>
            <person name="Leung F.C."/>
        </authorList>
    </citation>
    <scope>NUCLEOTIDE SEQUENCE [LARGE SCALE GENOMIC DNA]</scope>
    <source>
        <strain evidence="6">ACHW.36C</strain>
    </source>
</reference>
<dbReference type="InterPro" id="IPR051914">
    <property type="entry name" value="FAD-linked_OxidoTrans_Type4"/>
</dbReference>
<dbReference type="InterPro" id="IPR016171">
    <property type="entry name" value="Vanillyl_alc_oxidase_C-sub2"/>
</dbReference>
<gene>
    <name evidence="6" type="ORF">M3M28_11625</name>
</gene>
<evidence type="ECO:0000256" key="4">
    <source>
        <dbReference type="ARBA" id="ARBA00023002"/>
    </source>
</evidence>
<evidence type="ECO:0000256" key="3">
    <source>
        <dbReference type="ARBA" id="ARBA00022827"/>
    </source>
</evidence>
<dbReference type="EMBL" id="CP097160">
    <property type="protein sequence ID" value="UQN14674.1"/>
    <property type="molecule type" value="Genomic_DNA"/>
</dbReference>